<feature type="transmembrane region" description="Helical" evidence="1">
    <location>
        <begin position="49"/>
        <end position="72"/>
    </location>
</feature>
<dbReference type="AlphaFoldDB" id="A0A7I7SW67"/>
<evidence type="ECO:0000313" key="3">
    <source>
        <dbReference type="Proteomes" id="UP000466445"/>
    </source>
</evidence>
<dbReference type="Pfam" id="PF11139">
    <property type="entry name" value="SfLAP"/>
    <property type="match status" value="1"/>
</dbReference>
<reference evidence="2 3" key="1">
    <citation type="journal article" date="2019" name="Emerg. Microbes Infect.">
        <title>Comprehensive subspecies identification of 175 nontuberculous mycobacteria species based on 7547 genomic profiles.</title>
        <authorList>
            <person name="Matsumoto Y."/>
            <person name="Kinjo T."/>
            <person name="Motooka D."/>
            <person name="Nabeya D."/>
            <person name="Jung N."/>
            <person name="Uechi K."/>
            <person name="Horii T."/>
            <person name="Iida T."/>
            <person name="Fujita J."/>
            <person name="Nakamura S."/>
        </authorList>
    </citation>
    <scope>NUCLEOTIDE SEQUENCE [LARGE SCALE GENOMIC DNA]</scope>
    <source>
        <strain evidence="2 3">JCM 30395</strain>
    </source>
</reference>
<gene>
    <name evidence="2" type="ORF">MSAR_43780</name>
</gene>
<feature type="transmembrane region" description="Helical" evidence="1">
    <location>
        <begin position="155"/>
        <end position="180"/>
    </location>
</feature>
<sequence>MSTLLRPGKVEFRAVWTTVVLLGLAVSIEPARIGLIALLLTRPRPARHLFVFLCTGLTVSLSVGFAVLFIFHHSFLSKANFNPALIQIGIGAVAVLLGGLLASNIPLKQFARKEMVEVPAGAADTPVVVQDAAPPSRFSRLSTKVRGFAKGESSWFSGSIGAALAMPSVDYMALLALIIASKAPPIEQASALVTFLLLASWAAVIPLLSFMVVPGKTRIWVQRFNEWIRTRTRKHAGAFVAVVGIILIGVGLHSL</sequence>
<organism evidence="2 3">
    <name type="scientific">Mycolicibacterium sarraceniae</name>
    <dbReference type="NCBI Taxonomy" id="1534348"/>
    <lineage>
        <taxon>Bacteria</taxon>
        <taxon>Bacillati</taxon>
        <taxon>Actinomycetota</taxon>
        <taxon>Actinomycetes</taxon>
        <taxon>Mycobacteriales</taxon>
        <taxon>Mycobacteriaceae</taxon>
        <taxon>Mycolicibacterium</taxon>
    </lineage>
</organism>
<feature type="transmembrane region" description="Helical" evidence="1">
    <location>
        <begin position="14"/>
        <end position="40"/>
    </location>
</feature>
<dbReference type="Proteomes" id="UP000466445">
    <property type="component" value="Chromosome"/>
</dbReference>
<keyword evidence="1" id="KW-0812">Transmembrane</keyword>
<keyword evidence="3" id="KW-1185">Reference proteome</keyword>
<keyword evidence="1" id="KW-0472">Membrane</keyword>
<dbReference type="InterPro" id="IPR021315">
    <property type="entry name" value="Gap/Sap"/>
</dbReference>
<feature type="transmembrane region" description="Helical" evidence="1">
    <location>
        <begin position="192"/>
        <end position="215"/>
    </location>
</feature>
<feature type="transmembrane region" description="Helical" evidence="1">
    <location>
        <begin position="236"/>
        <end position="254"/>
    </location>
</feature>
<evidence type="ECO:0000313" key="2">
    <source>
        <dbReference type="EMBL" id="BBY61242.1"/>
    </source>
</evidence>
<dbReference type="KEGG" id="msar:MSAR_43780"/>
<dbReference type="EMBL" id="AP022595">
    <property type="protein sequence ID" value="BBY61242.1"/>
    <property type="molecule type" value="Genomic_DNA"/>
</dbReference>
<proteinExistence type="predicted"/>
<protein>
    <submittedName>
        <fullName evidence="2">Uncharacterized protein</fullName>
    </submittedName>
</protein>
<accession>A0A7I7SW67</accession>
<name>A0A7I7SW67_9MYCO</name>
<feature type="transmembrane region" description="Helical" evidence="1">
    <location>
        <begin position="84"/>
        <end position="105"/>
    </location>
</feature>
<evidence type="ECO:0000256" key="1">
    <source>
        <dbReference type="SAM" id="Phobius"/>
    </source>
</evidence>
<keyword evidence="1" id="KW-1133">Transmembrane helix</keyword>